<keyword evidence="1" id="KW-0456">Lyase</keyword>
<organism evidence="1 2">
    <name type="scientific">Dubosiella muris</name>
    <dbReference type="NCBI Taxonomy" id="3038133"/>
    <lineage>
        <taxon>Bacteria</taxon>
        <taxon>Bacillati</taxon>
        <taxon>Bacillota</taxon>
        <taxon>Erysipelotrichia</taxon>
        <taxon>Erysipelotrichales</taxon>
        <taxon>Erysipelotrichaceae</taxon>
        <taxon>Dubosiella</taxon>
    </lineage>
</organism>
<dbReference type="Proteomes" id="UP000308836">
    <property type="component" value="Unassembled WGS sequence"/>
</dbReference>
<evidence type="ECO:0000313" key="1">
    <source>
        <dbReference type="EMBL" id="TGY66531.1"/>
    </source>
</evidence>
<keyword evidence="2" id="KW-1185">Reference proteome</keyword>
<dbReference type="EMBL" id="SRYG01000006">
    <property type="protein sequence ID" value="TGY66531.1"/>
    <property type="molecule type" value="Genomic_DNA"/>
</dbReference>
<protein>
    <submittedName>
        <fullName evidence="1">Porphobilinogen synthase</fullName>
        <ecNumber evidence="1">4.2.1.24</ecNumber>
    </submittedName>
</protein>
<gene>
    <name evidence="1" type="primary">hemB</name>
    <name evidence="1" type="ORF">E5336_04340</name>
</gene>
<name>A0AC61R9R9_9FIRM</name>
<reference evidence="1" key="1">
    <citation type="submission" date="2019-04" db="EMBL/GenBank/DDBJ databases">
        <title>Microbes associate with the intestines of laboratory mice.</title>
        <authorList>
            <person name="Navarre W."/>
            <person name="Wong E."/>
            <person name="Huang K."/>
            <person name="Tropini C."/>
            <person name="Ng K."/>
            <person name="Yu B."/>
        </authorList>
    </citation>
    <scope>NUCLEOTIDE SEQUENCE</scope>
    <source>
        <strain evidence="1">NM09_H32</strain>
    </source>
</reference>
<proteinExistence type="predicted"/>
<accession>A0AC61R9R9</accession>
<sequence length="322" mass="35745">MYRGRRLRMNPTIRSLVRETRLCVEDLIYPIFVVEGEGIKEPIDTMPGQYRYSIDRLPALLDEMKRLGVRACLLFGIPARKDACGSEAYAPDGVVQRAIQAIKRWDPTMYVIADVCMCEYTDHGHCGILDACGRVKNDETVRYLEKIALSYAKAGVDMVAPSDMMDGRIGAIRHALDAAGYPYVPIMAYSAKYASSFYGPFREAAHSAPGFGDRKAYQMDPGNAKEAMREMAADIEEGADAIIIKPALPYLDILSAASNRFDVPLCAYNVSGEYAMLMAAIEKGWMKPDVVEESLLCMKRAGADMIITYFALDVAKRLANEK</sequence>
<dbReference type="EC" id="4.2.1.24" evidence="1"/>
<evidence type="ECO:0000313" key="2">
    <source>
        <dbReference type="Proteomes" id="UP000308836"/>
    </source>
</evidence>
<comment type="caution">
    <text evidence="1">The sequence shown here is derived from an EMBL/GenBank/DDBJ whole genome shotgun (WGS) entry which is preliminary data.</text>
</comment>